<evidence type="ECO:0008006" key="4">
    <source>
        <dbReference type="Google" id="ProtNLM"/>
    </source>
</evidence>
<accession>A0A927M6L1</accession>
<dbReference type="CDD" id="cd17511">
    <property type="entry name" value="YbjN_AmyR-like"/>
    <property type="match status" value="1"/>
</dbReference>
<comment type="caution">
    <text evidence="2">The sequence shown here is derived from an EMBL/GenBank/DDBJ whole genome shotgun (WGS) entry which is preliminary data.</text>
</comment>
<dbReference type="Pfam" id="PF10722">
    <property type="entry name" value="YbjN"/>
    <property type="match status" value="1"/>
</dbReference>
<organism evidence="2 3">
    <name type="scientific">Plantactinospora soyae</name>
    <dbReference type="NCBI Taxonomy" id="1544732"/>
    <lineage>
        <taxon>Bacteria</taxon>
        <taxon>Bacillati</taxon>
        <taxon>Actinomycetota</taxon>
        <taxon>Actinomycetes</taxon>
        <taxon>Micromonosporales</taxon>
        <taxon>Micromonosporaceae</taxon>
        <taxon>Plantactinospora</taxon>
    </lineage>
</organism>
<reference evidence="2" key="1">
    <citation type="submission" date="2020-10" db="EMBL/GenBank/DDBJ databases">
        <title>Sequencing the genomes of 1000 actinobacteria strains.</title>
        <authorList>
            <person name="Klenk H.-P."/>
        </authorList>
    </citation>
    <scope>NUCLEOTIDE SEQUENCE</scope>
    <source>
        <strain evidence="2">DSM 46832</strain>
    </source>
</reference>
<dbReference type="RefSeq" id="WP_192767707.1">
    <property type="nucleotide sequence ID" value="NZ_JADBEB010000001.1"/>
</dbReference>
<evidence type="ECO:0000256" key="1">
    <source>
        <dbReference type="SAM" id="MobiDB-lite"/>
    </source>
</evidence>
<keyword evidence="3" id="KW-1185">Reference proteome</keyword>
<protein>
    <recommendedName>
        <fullName evidence="4">YbjN domain-containing protein</fullName>
    </recommendedName>
</protein>
<proteinExistence type="predicted"/>
<dbReference type="InterPro" id="IPR019660">
    <property type="entry name" value="Put_sensory_transdc_reg_YbjN"/>
</dbReference>
<name>A0A927M6L1_9ACTN</name>
<dbReference type="AlphaFoldDB" id="A0A927M6L1"/>
<evidence type="ECO:0000313" key="3">
    <source>
        <dbReference type="Proteomes" id="UP000649753"/>
    </source>
</evidence>
<dbReference type="EMBL" id="JADBEB010000001">
    <property type="protein sequence ID" value="MBE1487947.1"/>
    <property type="molecule type" value="Genomic_DNA"/>
</dbReference>
<gene>
    <name evidence="2" type="ORF">H4W31_003585</name>
</gene>
<feature type="region of interest" description="Disordered" evidence="1">
    <location>
        <begin position="1"/>
        <end position="21"/>
    </location>
</feature>
<sequence length="155" mass="16879">MPAPDPSDAPDLPGGGRPQHLQPLTNELLATVLDGRGYTYYTDSDGDLVGRWDDNVIYFFRLGTAGELLQIRTIAASRFSIDDVPGLYAFCNSWNLDRFWPKAFVHVNDDGSARVCGEVVTDLERGVTVAQLDQLVGCGISTGCQMSEAVAELRP</sequence>
<evidence type="ECO:0000313" key="2">
    <source>
        <dbReference type="EMBL" id="MBE1487947.1"/>
    </source>
</evidence>
<dbReference type="Proteomes" id="UP000649753">
    <property type="component" value="Unassembled WGS sequence"/>
</dbReference>